<feature type="transmembrane region" description="Helical" evidence="1">
    <location>
        <begin position="41"/>
        <end position="59"/>
    </location>
</feature>
<reference evidence="2 3" key="1">
    <citation type="submission" date="2021-06" db="EMBL/GenBank/DDBJ databases">
        <title>Caerostris extrusa draft genome.</title>
        <authorList>
            <person name="Kono N."/>
            <person name="Arakawa K."/>
        </authorList>
    </citation>
    <scope>NUCLEOTIDE SEQUENCE [LARGE SCALE GENOMIC DNA]</scope>
</reference>
<protein>
    <submittedName>
        <fullName evidence="2">Uncharacterized protein</fullName>
    </submittedName>
</protein>
<name>A0AAV4Y127_CAEEX</name>
<organism evidence="2 3">
    <name type="scientific">Caerostris extrusa</name>
    <name type="common">Bark spider</name>
    <name type="synonym">Caerostris bankana</name>
    <dbReference type="NCBI Taxonomy" id="172846"/>
    <lineage>
        <taxon>Eukaryota</taxon>
        <taxon>Metazoa</taxon>
        <taxon>Ecdysozoa</taxon>
        <taxon>Arthropoda</taxon>
        <taxon>Chelicerata</taxon>
        <taxon>Arachnida</taxon>
        <taxon>Araneae</taxon>
        <taxon>Araneomorphae</taxon>
        <taxon>Entelegynae</taxon>
        <taxon>Araneoidea</taxon>
        <taxon>Araneidae</taxon>
        <taxon>Caerostris</taxon>
    </lineage>
</organism>
<accession>A0AAV4Y127</accession>
<keyword evidence="1" id="KW-1133">Transmembrane helix</keyword>
<evidence type="ECO:0000256" key="1">
    <source>
        <dbReference type="SAM" id="Phobius"/>
    </source>
</evidence>
<keyword evidence="1" id="KW-0472">Membrane</keyword>
<feature type="transmembrane region" description="Helical" evidence="1">
    <location>
        <begin position="71"/>
        <end position="95"/>
    </location>
</feature>
<proteinExistence type="predicted"/>
<dbReference type="EMBL" id="BPLR01001092">
    <property type="protein sequence ID" value="GIY99873.1"/>
    <property type="molecule type" value="Genomic_DNA"/>
</dbReference>
<dbReference type="Proteomes" id="UP001054945">
    <property type="component" value="Unassembled WGS sequence"/>
</dbReference>
<keyword evidence="1" id="KW-0812">Transmembrane</keyword>
<comment type="caution">
    <text evidence="2">The sequence shown here is derived from an EMBL/GenBank/DDBJ whole genome shotgun (WGS) entry which is preliminary data.</text>
</comment>
<evidence type="ECO:0000313" key="3">
    <source>
        <dbReference type="Proteomes" id="UP001054945"/>
    </source>
</evidence>
<gene>
    <name evidence="2" type="ORF">CEXT_423771</name>
</gene>
<evidence type="ECO:0000313" key="2">
    <source>
        <dbReference type="EMBL" id="GIY99873.1"/>
    </source>
</evidence>
<keyword evidence="3" id="KW-1185">Reference proteome</keyword>
<sequence>MRRQSSRPTRMFVDLNHLINSIPACTLHICVYYSISVWGHICVHYSISACTIPYLHILLHPCVYSPHLRLLLHICMYSLYLHVAIYACSTAYLHILSISS</sequence>
<dbReference type="AlphaFoldDB" id="A0AAV4Y127"/>